<evidence type="ECO:0000256" key="2">
    <source>
        <dbReference type="ARBA" id="ARBA00007322"/>
    </source>
</evidence>
<sequence length="304" mass="34124">MWNSWQRNYGTGVGSPRVFLRPKPGSAVWVTNKMSDDASNNQQNNSSTSSSTPPPQQDSNGNVLEKMQQHIRTNKVDVAMWATRILTVLFTFSYLVPLISNQQSSFNKVLLSNAATSALRLHQRLPSFAFTREFLARLFIEDSCHYLMFSLIFFNVQPTLLILIPIVLFAVLHASSYSLKLLDIIGQNSWWGARFLISLVEFQASNILKAAAFAEIFIMPLAIVFTFRGKAGLMTPIVYYHFLVMRYSSRRNPYTRNAFAELRVKAEALAASSPAVVGKIIHSGIAFVTRLAPQQQPEQPSATQ</sequence>
<dbReference type="GO" id="GO:0005783">
    <property type="term" value="C:endoplasmic reticulum"/>
    <property type="evidence" value="ECO:0007669"/>
    <property type="project" value="TreeGrafter"/>
</dbReference>
<feature type="compositionally biased region" description="Low complexity" evidence="6">
    <location>
        <begin position="37"/>
        <end position="51"/>
    </location>
</feature>
<comment type="subcellular location">
    <subcellularLocation>
        <location evidence="1">Membrane</location>
        <topology evidence="1">Multi-pass membrane protein</topology>
    </subcellularLocation>
</comment>
<feature type="transmembrane region" description="Helical" evidence="7">
    <location>
        <begin position="146"/>
        <end position="172"/>
    </location>
</feature>
<evidence type="ECO:0000313" key="8">
    <source>
        <dbReference type="Proteomes" id="UP001652620"/>
    </source>
</evidence>
<evidence type="ECO:0000256" key="4">
    <source>
        <dbReference type="ARBA" id="ARBA00022989"/>
    </source>
</evidence>
<dbReference type="PANTHER" id="PTHR12703">
    <property type="entry name" value="TRANSMEMBRANE PROTEIN 33"/>
    <property type="match status" value="1"/>
</dbReference>
<evidence type="ECO:0000256" key="5">
    <source>
        <dbReference type="ARBA" id="ARBA00023136"/>
    </source>
</evidence>
<dbReference type="OMA" id="FFSIRPT"/>
<proteinExistence type="inferred from homology"/>
<dbReference type="Proteomes" id="UP001652620">
    <property type="component" value="Chromosome 1"/>
</dbReference>
<dbReference type="InterPro" id="IPR051645">
    <property type="entry name" value="PER33/POM33_regulator"/>
</dbReference>
<dbReference type="GO" id="GO:0071786">
    <property type="term" value="P:endoplasmic reticulum tubular network organization"/>
    <property type="evidence" value="ECO:0007669"/>
    <property type="project" value="TreeGrafter"/>
</dbReference>
<dbReference type="OrthoDB" id="5581259at2759"/>
<keyword evidence="8" id="KW-1185">Reference proteome</keyword>
<feature type="region of interest" description="Disordered" evidence="6">
    <location>
        <begin position="36"/>
        <end position="61"/>
    </location>
</feature>
<dbReference type="GeneID" id="105232918"/>
<protein>
    <submittedName>
        <fullName evidence="9">Krueppel homolog 2 isoform X1</fullName>
    </submittedName>
</protein>
<evidence type="ECO:0000313" key="9">
    <source>
        <dbReference type="RefSeq" id="XP_029409109.1"/>
    </source>
</evidence>
<comment type="similarity">
    <text evidence="2">Belongs to the PER33/POM33 family.</text>
</comment>
<keyword evidence="4 7" id="KW-1133">Transmembrane helix</keyword>
<reference evidence="9" key="2">
    <citation type="submission" date="2025-08" db="UniProtKB">
        <authorList>
            <consortium name="RefSeq"/>
        </authorList>
    </citation>
    <scope>IDENTIFICATION</scope>
    <source>
        <tissue evidence="9">Adult</tissue>
    </source>
</reference>
<keyword evidence="3 7" id="KW-0812">Transmembrane</keyword>
<evidence type="ECO:0000256" key="1">
    <source>
        <dbReference type="ARBA" id="ARBA00004141"/>
    </source>
</evidence>
<evidence type="ECO:0000256" key="6">
    <source>
        <dbReference type="SAM" id="MobiDB-lite"/>
    </source>
</evidence>
<dbReference type="GO" id="GO:0061024">
    <property type="term" value="P:membrane organization"/>
    <property type="evidence" value="ECO:0007669"/>
    <property type="project" value="TreeGrafter"/>
</dbReference>
<dbReference type="RefSeq" id="XP_029409109.1">
    <property type="nucleotide sequence ID" value="XM_029553249.2"/>
</dbReference>
<feature type="transmembrane region" description="Helical" evidence="7">
    <location>
        <begin position="78"/>
        <end position="99"/>
    </location>
</feature>
<evidence type="ECO:0000256" key="3">
    <source>
        <dbReference type="ARBA" id="ARBA00022692"/>
    </source>
</evidence>
<keyword evidence="5 7" id="KW-0472">Membrane</keyword>
<name>A0A8N4L9A1_BACDO</name>
<dbReference type="InterPro" id="IPR005344">
    <property type="entry name" value="TMEM33/Pom33"/>
</dbReference>
<reference evidence="8" key="1">
    <citation type="submission" date="2025-05" db="UniProtKB">
        <authorList>
            <consortium name="RefSeq"/>
        </authorList>
    </citation>
    <scope>NUCLEOTIDE SEQUENCE [LARGE SCALE GENOMIC DNA]</scope>
</reference>
<dbReference type="CTD" id="33859"/>
<dbReference type="PANTHER" id="PTHR12703:SF4">
    <property type="entry name" value="TRANSMEMBRANE PROTEIN 33"/>
    <property type="match status" value="1"/>
</dbReference>
<accession>A0A8N4L9A1</accession>
<dbReference type="AlphaFoldDB" id="A0A8N4L9A1"/>
<evidence type="ECO:0000256" key="7">
    <source>
        <dbReference type="SAM" id="Phobius"/>
    </source>
</evidence>
<gene>
    <name evidence="9" type="primary">LOC105232918</name>
</gene>
<organism evidence="8 9">
    <name type="scientific">Bactrocera dorsalis</name>
    <name type="common">Oriental fruit fly</name>
    <name type="synonym">Dacus dorsalis</name>
    <dbReference type="NCBI Taxonomy" id="27457"/>
    <lineage>
        <taxon>Eukaryota</taxon>
        <taxon>Metazoa</taxon>
        <taxon>Ecdysozoa</taxon>
        <taxon>Arthropoda</taxon>
        <taxon>Hexapoda</taxon>
        <taxon>Insecta</taxon>
        <taxon>Pterygota</taxon>
        <taxon>Neoptera</taxon>
        <taxon>Endopterygota</taxon>
        <taxon>Diptera</taxon>
        <taxon>Brachycera</taxon>
        <taxon>Muscomorpha</taxon>
        <taxon>Tephritoidea</taxon>
        <taxon>Tephritidae</taxon>
        <taxon>Bactrocera</taxon>
        <taxon>Bactrocera</taxon>
    </lineage>
</organism>
<dbReference type="GO" id="GO:0016020">
    <property type="term" value="C:membrane"/>
    <property type="evidence" value="ECO:0007669"/>
    <property type="project" value="UniProtKB-SubCell"/>
</dbReference>
<dbReference type="Pfam" id="PF03661">
    <property type="entry name" value="TMEM33_Pom33"/>
    <property type="match status" value="1"/>
</dbReference>